<feature type="domain" description="ACT" evidence="10">
    <location>
        <begin position="197"/>
        <end position="274"/>
    </location>
</feature>
<evidence type="ECO:0000256" key="8">
    <source>
        <dbReference type="PIRSR" id="PIRSR001500-2"/>
    </source>
</evidence>
<dbReference type="UniPathway" id="UPA00121">
    <property type="reaction ID" value="UER00345"/>
</dbReference>
<protein>
    <recommendedName>
        <fullName evidence="2">prephenate dehydratase</fullName>
        <ecNumber evidence="2">4.2.1.51</ecNumber>
    </recommendedName>
</protein>
<dbReference type="CDD" id="cd04905">
    <property type="entry name" value="ACT_CM-PDT"/>
    <property type="match status" value="1"/>
</dbReference>
<dbReference type="InterPro" id="IPR018528">
    <property type="entry name" value="Preph_deHydtase_CS"/>
</dbReference>
<gene>
    <name evidence="11" type="ORF">C4K68_15480</name>
</gene>
<evidence type="ECO:0000256" key="3">
    <source>
        <dbReference type="ARBA" id="ARBA00022605"/>
    </source>
</evidence>
<keyword evidence="4" id="KW-0057">Aromatic amino acid biosynthesis</keyword>
<evidence type="ECO:0000259" key="9">
    <source>
        <dbReference type="PROSITE" id="PS51171"/>
    </source>
</evidence>
<evidence type="ECO:0000313" key="12">
    <source>
        <dbReference type="Proteomes" id="UP000238196"/>
    </source>
</evidence>
<feature type="site" description="Essential for prephenate dehydratase activity" evidence="8">
    <location>
        <position position="174"/>
    </location>
</feature>
<dbReference type="EMBL" id="PRLP01000052">
    <property type="protein sequence ID" value="PPC76360.1"/>
    <property type="molecule type" value="Genomic_DNA"/>
</dbReference>
<dbReference type="PANTHER" id="PTHR21022:SF19">
    <property type="entry name" value="PREPHENATE DEHYDRATASE-RELATED"/>
    <property type="match status" value="1"/>
</dbReference>
<dbReference type="PIRSF" id="PIRSF001500">
    <property type="entry name" value="Chor_mut_pdt_Ppr"/>
    <property type="match status" value="1"/>
</dbReference>
<dbReference type="PROSITE" id="PS00857">
    <property type="entry name" value="PREPHENATE_DEHYDR_1"/>
    <property type="match status" value="1"/>
</dbReference>
<dbReference type="InterPro" id="IPR008242">
    <property type="entry name" value="Chor_mutase/pphenate_deHydtase"/>
</dbReference>
<evidence type="ECO:0000256" key="1">
    <source>
        <dbReference type="ARBA" id="ARBA00004741"/>
    </source>
</evidence>
<dbReference type="InterPro" id="IPR045865">
    <property type="entry name" value="ACT-like_dom_sf"/>
</dbReference>
<dbReference type="PROSITE" id="PS51671">
    <property type="entry name" value="ACT"/>
    <property type="match status" value="1"/>
</dbReference>
<evidence type="ECO:0000256" key="4">
    <source>
        <dbReference type="ARBA" id="ARBA00023141"/>
    </source>
</evidence>
<evidence type="ECO:0000256" key="6">
    <source>
        <dbReference type="ARBA" id="ARBA00023239"/>
    </source>
</evidence>
<keyword evidence="5" id="KW-0584">Phenylalanine biosynthesis</keyword>
<dbReference type="Gene3D" id="3.40.190.10">
    <property type="entry name" value="Periplasmic binding protein-like II"/>
    <property type="match status" value="2"/>
</dbReference>
<dbReference type="GO" id="GO:0005737">
    <property type="term" value="C:cytoplasm"/>
    <property type="evidence" value="ECO:0007669"/>
    <property type="project" value="TreeGrafter"/>
</dbReference>
<comment type="catalytic activity">
    <reaction evidence="7">
        <text>prephenate + H(+) = 3-phenylpyruvate + CO2 + H2O</text>
        <dbReference type="Rhea" id="RHEA:21648"/>
        <dbReference type="ChEBI" id="CHEBI:15377"/>
        <dbReference type="ChEBI" id="CHEBI:15378"/>
        <dbReference type="ChEBI" id="CHEBI:16526"/>
        <dbReference type="ChEBI" id="CHEBI:18005"/>
        <dbReference type="ChEBI" id="CHEBI:29934"/>
        <dbReference type="EC" id="4.2.1.51"/>
    </reaction>
</comment>
<dbReference type="InterPro" id="IPR001086">
    <property type="entry name" value="Preph_deHydtase"/>
</dbReference>
<evidence type="ECO:0000256" key="7">
    <source>
        <dbReference type="ARBA" id="ARBA00047848"/>
    </source>
</evidence>
<dbReference type="CDD" id="cd13631">
    <property type="entry name" value="PBP2_Ct-PDT_like"/>
    <property type="match status" value="1"/>
</dbReference>
<dbReference type="InterPro" id="IPR002912">
    <property type="entry name" value="ACT_dom"/>
</dbReference>
<feature type="domain" description="Prephenate dehydratase" evidence="9">
    <location>
        <begin position="6"/>
        <end position="181"/>
    </location>
</feature>
<reference evidence="11 12" key="1">
    <citation type="submission" date="2018-02" db="EMBL/GenBank/DDBJ databases">
        <title>novel marine gammaproteobacteria from coastal saline agro ecosystem.</title>
        <authorList>
            <person name="Krishnan R."/>
            <person name="Ramesh Kumar N."/>
        </authorList>
    </citation>
    <scope>NUCLEOTIDE SEQUENCE [LARGE SCALE GENOMIC DNA]</scope>
    <source>
        <strain evidence="11 12">228</strain>
    </source>
</reference>
<comment type="pathway">
    <text evidence="1">Amino-acid biosynthesis; L-phenylalanine biosynthesis; phenylpyruvate from prephenate: step 1/1.</text>
</comment>
<evidence type="ECO:0000256" key="2">
    <source>
        <dbReference type="ARBA" id="ARBA00013147"/>
    </source>
</evidence>
<dbReference type="SUPFAM" id="SSF53850">
    <property type="entry name" value="Periplasmic binding protein-like II"/>
    <property type="match status" value="1"/>
</dbReference>
<keyword evidence="6" id="KW-0456">Lyase</keyword>
<dbReference type="GO" id="GO:0004664">
    <property type="term" value="F:prephenate dehydratase activity"/>
    <property type="evidence" value="ECO:0007669"/>
    <property type="project" value="UniProtKB-EC"/>
</dbReference>
<dbReference type="NCBIfam" id="NF008866">
    <property type="entry name" value="PRK11899.1"/>
    <property type="match status" value="1"/>
</dbReference>
<dbReference type="PROSITE" id="PS51171">
    <property type="entry name" value="PREPHENATE_DEHYDR_3"/>
    <property type="match status" value="1"/>
</dbReference>
<proteinExistence type="predicted"/>
<dbReference type="Pfam" id="PF00800">
    <property type="entry name" value="PDT"/>
    <property type="match status" value="1"/>
</dbReference>
<organism evidence="11 12">
    <name type="scientific">Proteobacteria bacterium 228</name>
    <dbReference type="NCBI Taxonomy" id="2083153"/>
    <lineage>
        <taxon>Bacteria</taxon>
        <taxon>Pseudomonadati</taxon>
        <taxon>Pseudomonadota</taxon>
    </lineage>
</organism>
<evidence type="ECO:0000313" key="11">
    <source>
        <dbReference type="EMBL" id="PPC76360.1"/>
    </source>
</evidence>
<evidence type="ECO:0000256" key="5">
    <source>
        <dbReference type="ARBA" id="ARBA00023222"/>
    </source>
</evidence>
<dbReference type="OrthoDB" id="9802281at2"/>
<dbReference type="Gene3D" id="3.30.70.260">
    <property type="match status" value="1"/>
</dbReference>
<accession>A0A2S5KNP1</accession>
<dbReference type="SUPFAM" id="SSF55021">
    <property type="entry name" value="ACT-like"/>
    <property type="match status" value="1"/>
</dbReference>
<dbReference type="Proteomes" id="UP000238196">
    <property type="component" value="Unassembled WGS sequence"/>
</dbReference>
<dbReference type="GO" id="GO:0009094">
    <property type="term" value="P:L-phenylalanine biosynthetic process"/>
    <property type="evidence" value="ECO:0007669"/>
    <property type="project" value="UniProtKB-UniPathway"/>
</dbReference>
<evidence type="ECO:0000259" key="10">
    <source>
        <dbReference type="PROSITE" id="PS51671"/>
    </source>
</evidence>
<keyword evidence="3" id="KW-0028">Amino-acid biosynthesis</keyword>
<sequence>MSSTTVIAYQGHEGAYSHLACRKVFPNIPALACGSFVEAMEKVERGEAALAMIPVENSTAGRVEEIYRQMPKTSLHIIGEHFEPVNHCLLGIKGASIGGLTTVGSHPQALAQCDGHIKQLGLRAVAKLDTAGAALEVSRLQDPSQAAIASSLAAELYGLEVLQENFQDMTGNTTRFIILARDAKVPPLEEGKHYITSIMFNVSHLPASLYKALGGFATNGINLIKLESYMTGGTLQVSQFHIDIASHQDTRAMQHAMEELTFFARNIRVLGTYEAHPVRRSYELID</sequence>
<name>A0A2S5KNP1_9PROT</name>
<dbReference type="PANTHER" id="PTHR21022">
    <property type="entry name" value="PREPHENATE DEHYDRATASE P PROTEIN"/>
    <property type="match status" value="1"/>
</dbReference>
<dbReference type="AlphaFoldDB" id="A0A2S5KNP1"/>
<comment type="caution">
    <text evidence="11">The sequence shown here is derived from an EMBL/GenBank/DDBJ whole genome shotgun (WGS) entry which is preliminary data.</text>
</comment>
<dbReference type="EC" id="4.2.1.51" evidence="2"/>